<evidence type="ECO:0000256" key="3">
    <source>
        <dbReference type="RuleBase" id="RU363034"/>
    </source>
</evidence>
<keyword evidence="4" id="KW-0812">Transmembrane</keyword>
<evidence type="ECO:0000256" key="1">
    <source>
        <dbReference type="ARBA" id="ARBA00023026"/>
    </source>
</evidence>
<dbReference type="InterPro" id="IPR001314">
    <property type="entry name" value="Peptidase_S1A"/>
</dbReference>
<dbReference type="SUPFAM" id="SSF50494">
    <property type="entry name" value="Trypsin-like serine proteases"/>
    <property type="match status" value="1"/>
</dbReference>
<dbReference type="InterPro" id="IPR001254">
    <property type="entry name" value="Trypsin_dom"/>
</dbReference>
<dbReference type="InterPro" id="IPR043504">
    <property type="entry name" value="Peptidase_S1_PA_chymotrypsin"/>
</dbReference>
<keyword evidence="3" id="KW-0645">Protease</keyword>
<evidence type="ECO:0000313" key="6">
    <source>
        <dbReference type="EMBL" id="CAD8316124.1"/>
    </source>
</evidence>
<evidence type="ECO:0000259" key="5">
    <source>
        <dbReference type="PROSITE" id="PS50240"/>
    </source>
</evidence>
<protein>
    <recommendedName>
        <fullName evidence="5">Peptidase S1 domain-containing protein</fullName>
    </recommendedName>
</protein>
<dbReference type="Gene3D" id="2.40.10.10">
    <property type="entry name" value="Trypsin-like serine proteases"/>
    <property type="match status" value="1"/>
</dbReference>
<dbReference type="GO" id="GO:0004252">
    <property type="term" value="F:serine-type endopeptidase activity"/>
    <property type="evidence" value="ECO:0007669"/>
    <property type="project" value="InterPro"/>
</dbReference>
<feature type="domain" description="Peptidase S1" evidence="5">
    <location>
        <begin position="7"/>
        <end position="275"/>
    </location>
</feature>
<keyword evidence="3" id="KW-0378">Hydrolase</keyword>
<organism evidence="6">
    <name type="scientific">Pseudictyota dubia</name>
    <dbReference type="NCBI Taxonomy" id="2749911"/>
    <lineage>
        <taxon>Eukaryota</taxon>
        <taxon>Sar</taxon>
        <taxon>Stramenopiles</taxon>
        <taxon>Ochrophyta</taxon>
        <taxon>Bacillariophyta</taxon>
        <taxon>Mediophyceae</taxon>
        <taxon>Biddulphiophycidae</taxon>
        <taxon>Eupodiscales</taxon>
        <taxon>Odontellaceae</taxon>
        <taxon>Pseudictyota</taxon>
    </lineage>
</organism>
<dbReference type="PANTHER" id="PTHR24260">
    <property type="match status" value="1"/>
</dbReference>
<dbReference type="InterPro" id="IPR051333">
    <property type="entry name" value="CLIP_Serine_Protease"/>
</dbReference>
<dbReference type="PANTHER" id="PTHR24260:SF136">
    <property type="entry name" value="GH08193P-RELATED"/>
    <property type="match status" value="1"/>
</dbReference>
<gene>
    <name evidence="6" type="ORF">TDUB1175_LOCUS14917</name>
</gene>
<name>A0A7R9W7W1_9STRA</name>
<dbReference type="PROSITE" id="PS50240">
    <property type="entry name" value="TRYPSIN_DOM"/>
    <property type="match status" value="1"/>
</dbReference>
<dbReference type="InterPro" id="IPR009003">
    <property type="entry name" value="Peptidase_S1_PA"/>
</dbReference>
<dbReference type="InterPro" id="IPR018114">
    <property type="entry name" value="TRYPSIN_HIS"/>
</dbReference>
<dbReference type="Pfam" id="PF00089">
    <property type="entry name" value="Trypsin"/>
    <property type="match status" value="1"/>
</dbReference>
<feature type="transmembrane region" description="Helical" evidence="4">
    <location>
        <begin position="316"/>
        <end position="334"/>
    </location>
</feature>
<keyword evidence="3" id="KW-0720">Serine protease</keyword>
<keyword evidence="1" id="KW-0843">Virulence</keyword>
<dbReference type="PROSITE" id="PS00134">
    <property type="entry name" value="TRYPSIN_HIS"/>
    <property type="match status" value="1"/>
</dbReference>
<evidence type="ECO:0000256" key="4">
    <source>
        <dbReference type="SAM" id="Phobius"/>
    </source>
</evidence>
<sequence length="336" mass="35856">MSGRELVLLGQNAKEGDYPFFVHFGSGDGEVNCGGSLIAADMVLTAGHCKVETGKTKAYVGRHKLKNDENEEIFGIVNVVRHPEFKDEKGVMGVQSATHDQMIVFLDGTSEMDVVRINQEPAIPNNGTDLDVVGFGRYVPDDPTGSNNILGKVEETAPILQETGGQVYLDSDVCKDTLDKWNFTGETISDDMFCVQEKASGACGGDSGGPVLLKQNGEPDLLVGIVSGGKTGNCIWVATRNQDPAYAQHYSQYPRRIGTCSRVSYTSNWISEQVCINSMDPPSYFNCDGITHAPTSTSSPTASTFSPTPSPASGTTVGLGVSPILGVLLVYTVLSK</sequence>
<reference evidence="6" key="1">
    <citation type="submission" date="2021-01" db="EMBL/GenBank/DDBJ databases">
        <authorList>
            <person name="Corre E."/>
            <person name="Pelletier E."/>
            <person name="Niang G."/>
            <person name="Scheremetjew M."/>
            <person name="Finn R."/>
            <person name="Kale V."/>
            <person name="Holt S."/>
            <person name="Cochrane G."/>
            <person name="Meng A."/>
            <person name="Brown T."/>
            <person name="Cohen L."/>
        </authorList>
    </citation>
    <scope>NUCLEOTIDE SEQUENCE</scope>
    <source>
        <strain evidence="6">CCMP147</strain>
    </source>
</reference>
<dbReference type="PROSITE" id="PS00135">
    <property type="entry name" value="TRYPSIN_SER"/>
    <property type="match status" value="1"/>
</dbReference>
<evidence type="ECO:0000256" key="2">
    <source>
        <dbReference type="ARBA" id="ARBA00023157"/>
    </source>
</evidence>
<dbReference type="InterPro" id="IPR033116">
    <property type="entry name" value="TRYPSIN_SER"/>
</dbReference>
<dbReference type="EMBL" id="HBED01029772">
    <property type="protein sequence ID" value="CAD8316124.1"/>
    <property type="molecule type" value="Transcribed_RNA"/>
</dbReference>
<keyword evidence="4" id="KW-1133">Transmembrane helix</keyword>
<accession>A0A7R9W7W1</accession>
<keyword evidence="2" id="KW-1015">Disulfide bond</keyword>
<dbReference type="PRINTS" id="PR00722">
    <property type="entry name" value="CHYMOTRYPSIN"/>
</dbReference>
<proteinExistence type="predicted"/>
<dbReference type="GO" id="GO:0006508">
    <property type="term" value="P:proteolysis"/>
    <property type="evidence" value="ECO:0007669"/>
    <property type="project" value="UniProtKB-KW"/>
</dbReference>
<dbReference type="AlphaFoldDB" id="A0A7R9W7W1"/>
<keyword evidence="4" id="KW-0472">Membrane</keyword>
<dbReference type="SMART" id="SM00020">
    <property type="entry name" value="Tryp_SPc"/>
    <property type="match status" value="1"/>
</dbReference>